<proteinExistence type="predicted"/>
<keyword evidence="1" id="KW-0472">Membrane</keyword>
<keyword evidence="1" id="KW-0812">Transmembrane</keyword>
<gene>
    <name evidence="2" type="ORF">L195_g058556</name>
</gene>
<keyword evidence="1" id="KW-1133">Transmembrane helix</keyword>
<reference evidence="2 3" key="2">
    <citation type="journal article" date="2017" name="Front. Plant Sci.">
        <title>Gene Classification and Mining of Molecular Markers Useful in Red Clover (Trifolium pratense) Breeding.</title>
        <authorList>
            <person name="Istvanek J."/>
            <person name="Dluhosova J."/>
            <person name="Dluhos P."/>
            <person name="Patkova L."/>
            <person name="Nedelnik J."/>
            <person name="Repkova J."/>
        </authorList>
    </citation>
    <scope>NUCLEOTIDE SEQUENCE [LARGE SCALE GENOMIC DNA]</scope>
    <source>
        <strain evidence="3">cv. Tatra</strain>
        <tissue evidence="2">Young leaves</tissue>
    </source>
</reference>
<feature type="transmembrane region" description="Helical" evidence="1">
    <location>
        <begin position="63"/>
        <end position="89"/>
    </location>
</feature>
<reference evidence="2 3" key="1">
    <citation type="journal article" date="2014" name="Am. J. Bot.">
        <title>Genome assembly and annotation for red clover (Trifolium pratense; Fabaceae).</title>
        <authorList>
            <person name="Istvanek J."/>
            <person name="Jaros M."/>
            <person name="Krenek A."/>
            <person name="Repkova J."/>
        </authorList>
    </citation>
    <scope>NUCLEOTIDE SEQUENCE [LARGE SCALE GENOMIC DNA]</scope>
    <source>
        <strain evidence="3">cv. Tatra</strain>
        <tissue evidence="2">Young leaves</tissue>
    </source>
</reference>
<dbReference type="AlphaFoldDB" id="A0A2K3JT02"/>
<comment type="caution">
    <text evidence="2">The sequence shown here is derived from an EMBL/GenBank/DDBJ whole genome shotgun (WGS) entry which is preliminary data.</text>
</comment>
<dbReference type="EMBL" id="ASHM01122405">
    <property type="protein sequence ID" value="PNX57163.1"/>
    <property type="molecule type" value="Genomic_DNA"/>
</dbReference>
<evidence type="ECO:0000256" key="1">
    <source>
        <dbReference type="SAM" id="Phobius"/>
    </source>
</evidence>
<feature type="non-terminal residue" evidence="2">
    <location>
        <position position="117"/>
    </location>
</feature>
<organism evidence="2 3">
    <name type="scientific">Trifolium pratense</name>
    <name type="common">Red clover</name>
    <dbReference type="NCBI Taxonomy" id="57577"/>
    <lineage>
        <taxon>Eukaryota</taxon>
        <taxon>Viridiplantae</taxon>
        <taxon>Streptophyta</taxon>
        <taxon>Embryophyta</taxon>
        <taxon>Tracheophyta</taxon>
        <taxon>Spermatophyta</taxon>
        <taxon>Magnoliopsida</taxon>
        <taxon>eudicotyledons</taxon>
        <taxon>Gunneridae</taxon>
        <taxon>Pentapetalae</taxon>
        <taxon>rosids</taxon>
        <taxon>fabids</taxon>
        <taxon>Fabales</taxon>
        <taxon>Fabaceae</taxon>
        <taxon>Papilionoideae</taxon>
        <taxon>50 kb inversion clade</taxon>
        <taxon>NPAAA clade</taxon>
        <taxon>Hologalegina</taxon>
        <taxon>IRL clade</taxon>
        <taxon>Trifolieae</taxon>
        <taxon>Trifolium</taxon>
    </lineage>
</organism>
<name>A0A2K3JT02_TRIPR</name>
<evidence type="ECO:0000313" key="2">
    <source>
        <dbReference type="EMBL" id="PNX57163.1"/>
    </source>
</evidence>
<protein>
    <submittedName>
        <fullName evidence="2">Uncharacterized protein</fullName>
    </submittedName>
</protein>
<accession>A0A2K3JT02</accession>
<sequence>MLFTEQLLMNGQRRCPFLSRLILMPDIRMLGQDDITDQSWKRNGLLGDRVGTQLTEAMRFKMAYFWVSLTAGTFFFLGQVFTLSAVMVLQTTLSDTSISGCGSSELPRNLFITLGEK</sequence>
<dbReference type="Proteomes" id="UP000236291">
    <property type="component" value="Unassembled WGS sequence"/>
</dbReference>
<evidence type="ECO:0000313" key="3">
    <source>
        <dbReference type="Proteomes" id="UP000236291"/>
    </source>
</evidence>